<dbReference type="Proteomes" id="UP000234681">
    <property type="component" value="Unassembled WGS sequence"/>
</dbReference>
<protein>
    <submittedName>
        <fullName evidence="2">RCG43775</fullName>
    </submittedName>
</protein>
<evidence type="ECO:0000313" key="2">
    <source>
        <dbReference type="EMBL" id="EDL84749.1"/>
    </source>
</evidence>
<evidence type="ECO:0000313" key="3">
    <source>
        <dbReference type="Proteomes" id="UP000234681"/>
    </source>
</evidence>
<evidence type="ECO:0000256" key="1">
    <source>
        <dbReference type="SAM" id="MobiDB-lite"/>
    </source>
</evidence>
<reference evidence="3" key="1">
    <citation type="submission" date="2005-06" db="EMBL/GenBank/DDBJ databases">
        <authorList>
            <person name="Mural R.J."/>
            <person name="Li P.W."/>
            <person name="Adams M.D."/>
            <person name="Amanatides P.G."/>
            <person name="Baden-Tillson H."/>
            <person name="Barnstead M."/>
            <person name="Chin S.H."/>
            <person name="Dew I."/>
            <person name="Evans C.A."/>
            <person name="Ferriera S."/>
            <person name="Flanigan M."/>
            <person name="Fosler C."/>
            <person name="Glodek A."/>
            <person name="Gu Z."/>
            <person name="Holt R.A."/>
            <person name="Jennings D."/>
            <person name="Kraft C.L."/>
            <person name="Lu F."/>
            <person name="Nguyen T."/>
            <person name="Nusskern D.R."/>
            <person name="Pfannkoch C.M."/>
            <person name="Sitter C."/>
            <person name="Sutton G.G."/>
            <person name="Venter J.C."/>
            <person name="Wang Z."/>
            <person name="Woodage T."/>
            <person name="Zheng X.H."/>
            <person name="Zhong F."/>
        </authorList>
    </citation>
    <scope>NUCLEOTIDE SEQUENCE [LARGE SCALE GENOMIC DNA]</scope>
    <source>
        <strain>BN</strain>
        <strain evidence="3">Sprague-Dawley</strain>
    </source>
</reference>
<accession>A6KUB8</accession>
<feature type="compositionally biased region" description="Low complexity" evidence="1">
    <location>
        <begin position="24"/>
        <end position="33"/>
    </location>
</feature>
<gene>
    <name evidence="2" type="ORF">rCG_43775</name>
</gene>
<feature type="compositionally biased region" description="Pro residues" evidence="1">
    <location>
        <begin position="50"/>
        <end position="59"/>
    </location>
</feature>
<proteinExistence type="predicted"/>
<sequence>MEKLGTESLAGISPASHSRGRLGSGLRSQQLQRPSRRRDLPARSLRSPWAMPPSAPPRPFYNSSTQIPITRQAGSSRRRPAELWHPPGEAWAPVRGRCVPRVPRRKELERSGAEQHFTLKFPSLNRLELSLYSTSDSSP</sequence>
<dbReference type="EMBL" id="CH474178">
    <property type="protein sequence ID" value="EDL84749.1"/>
    <property type="molecule type" value="Genomic_DNA"/>
</dbReference>
<name>A6KUB8_RAT</name>
<organism evidence="2 3">
    <name type="scientific">Rattus norvegicus</name>
    <name type="common">Rat</name>
    <dbReference type="NCBI Taxonomy" id="10116"/>
    <lineage>
        <taxon>Eukaryota</taxon>
        <taxon>Metazoa</taxon>
        <taxon>Chordata</taxon>
        <taxon>Craniata</taxon>
        <taxon>Vertebrata</taxon>
        <taxon>Euteleostomi</taxon>
        <taxon>Mammalia</taxon>
        <taxon>Eutheria</taxon>
        <taxon>Euarchontoglires</taxon>
        <taxon>Glires</taxon>
        <taxon>Rodentia</taxon>
        <taxon>Myomorpha</taxon>
        <taxon>Muroidea</taxon>
        <taxon>Muridae</taxon>
        <taxon>Murinae</taxon>
        <taxon>Rattus</taxon>
    </lineage>
</organism>
<feature type="region of interest" description="Disordered" evidence="1">
    <location>
        <begin position="1"/>
        <end position="89"/>
    </location>
</feature>
<dbReference type="AlphaFoldDB" id="A6KUB8"/>
<feature type="compositionally biased region" description="Polar residues" evidence="1">
    <location>
        <begin position="61"/>
        <end position="75"/>
    </location>
</feature>